<keyword evidence="4" id="KW-1185">Reference proteome</keyword>
<feature type="transmembrane region" description="Helical" evidence="1">
    <location>
        <begin position="12"/>
        <end position="30"/>
    </location>
</feature>
<feature type="transmembrane region" description="Helical" evidence="1">
    <location>
        <begin position="503"/>
        <end position="523"/>
    </location>
</feature>
<proteinExistence type="predicted"/>
<dbReference type="InterPro" id="IPR036691">
    <property type="entry name" value="Endo/exonu/phosph_ase_sf"/>
</dbReference>
<evidence type="ECO:0000313" key="3">
    <source>
        <dbReference type="EMBL" id="KAJ4437623.1"/>
    </source>
</evidence>
<accession>A0ABQ8STV1</accession>
<dbReference type="Pfam" id="PF03372">
    <property type="entry name" value="Exo_endo_phos"/>
    <property type="match status" value="1"/>
</dbReference>
<comment type="caution">
    <text evidence="3">The sequence shown here is derived from an EMBL/GenBank/DDBJ whole genome shotgun (WGS) entry which is preliminary data.</text>
</comment>
<reference evidence="3 4" key="1">
    <citation type="journal article" date="2022" name="Allergy">
        <title>Genome assembly and annotation of Periplaneta americana reveal a comprehensive cockroach allergen profile.</title>
        <authorList>
            <person name="Wang L."/>
            <person name="Xiong Q."/>
            <person name="Saelim N."/>
            <person name="Wang L."/>
            <person name="Nong W."/>
            <person name="Wan A.T."/>
            <person name="Shi M."/>
            <person name="Liu X."/>
            <person name="Cao Q."/>
            <person name="Hui J.H.L."/>
            <person name="Sookrung N."/>
            <person name="Leung T.F."/>
            <person name="Tungtrongchitr A."/>
            <person name="Tsui S.K.W."/>
        </authorList>
    </citation>
    <scope>NUCLEOTIDE SEQUENCE [LARGE SCALE GENOMIC DNA]</scope>
    <source>
        <strain evidence="3">PWHHKU_190912</strain>
    </source>
</reference>
<feature type="transmembrane region" description="Helical" evidence="1">
    <location>
        <begin position="543"/>
        <end position="564"/>
    </location>
</feature>
<dbReference type="SUPFAM" id="SSF56219">
    <property type="entry name" value="DNase I-like"/>
    <property type="match status" value="1"/>
</dbReference>
<protein>
    <recommendedName>
        <fullName evidence="2">Endonuclease/exonuclease/phosphatase domain-containing protein</fullName>
    </recommendedName>
</protein>
<gene>
    <name evidence="3" type="ORF">ANN_17768</name>
</gene>
<organism evidence="3 4">
    <name type="scientific">Periplaneta americana</name>
    <name type="common">American cockroach</name>
    <name type="synonym">Blatta americana</name>
    <dbReference type="NCBI Taxonomy" id="6978"/>
    <lineage>
        <taxon>Eukaryota</taxon>
        <taxon>Metazoa</taxon>
        <taxon>Ecdysozoa</taxon>
        <taxon>Arthropoda</taxon>
        <taxon>Hexapoda</taxon>
        <taxon>Insecta</taxon>
        <taxon>Pterygota</taxon>
        <taxon>Neoptera</taxon>
        <taxon>Polyneoptera</taxon>
        <taxon>Dictyoptera</taxon>
        <taxon>Blattodea</taxon>
        <taxon>Blattoidea</taxon>
        <taxon>Blattidae</taxon>
        <taxon>Blattinae</taxon>
        <taxon>Periplaneta</taxon>
    </lineage>
</organism>
<keyword evidence="1" id="KW-0812">Transmembrane</keyword>
<dbReference type="Proteomes" id="UP001148838">
    <property type="component" value="Unassembled WGS sequence"/>
</dbReference>
<name>A0ABQ8STV1_PERAM</name>
<evidence type="ECO:0000259" key="2">
    <source>
        <dbReference type="Pfam" id="PF03372"/>
    </source>
</evidence>
<evidence type="ECO:0000256" key="1">
    <source>
        <dbReference type="SAM" id="Phobius"/>
    </source>
</evidence>
<dbReference type="EMBL" id="JAJSOF020000021">
    <property type="protein sequence ID" value="KAJ4437623.1"/>
    <property type="molecule type" value="Genomic_DNA"/>
</dbReference>
<sequence>MQTGISISYGKSVLVLLYLIQYMVLLRNYATLNINCLQSKNKQSLLNAFIRQNSIDILLLQEVNTENFDFIGPQYDYVVNTGDENRGTAVIYRCGLTVDAIEKHPSGRVIAMKINNIQTDITLPIYGKGSWKLNNTLLHIPEISEQFSQHFEKLKCKANKSKLNIMQNRNCVEFSHQLNIRSVSKPRPAMRVVPPISGGEDQVDCDIVLGWMSYDGPGVIERIDGRFNTETKGSNILFQYTMDDDFDEFIEFYNENENVFRPNKRYIRDMENPLEMYSDQQFKRRYRFNKNTVVDILVPLIENHNTTMRGLPISPLLKILVALRFYATASFQSRDIPYCLEIFDDVQNGRQSPRVPTRTSCMRVANSRTSKIVHSLRIVGPLIILVKLFMHLVCKQHFTYFLLRAVTDEYILMLCKSSLSDLRDSIKPISVTWCHYGTSVLTIMASVKHFHLMHNKFGTVSVIITIAIRITYILETMFVIIDINIIALLIFNKFDRRFVFSRFKINIVACPFRSKFAGFLHWFGLKPDGSVLGINTFDLITPLFDYLFFSQLFFPIFSVMIPAATETGTNDNEKDESFGHETYNVLKRKHILRLRFGRVH</sequence>
<evidence type="ECO:0000313" key="4">
    <source>
        <dbReference type="Proteomes" id="UP001148838"/>
    </source>
</evidence>
<keyword evidence="1" id="KW-0472">Membrane</keyword>
<feature type="transmembrane region" description="Helical" evidence="1">
    <location>
        <begin position="470"/>
        <end position="491"/>
    </location>
</feature>
<dbReference type="Gene3D" id="3.60.10.10">
    <property type="entry name" value="Endonuclease/exonuclease/phosphatase"/>
    <property type="match status" value="1"/>
</dbReference>
<keyword evidence="1" id="KW-1133">Transmembrane helix</keyword>
<dbReference type="InterPro" id="IPR005135">
    <property type="entry name" value="Endo/exonuclease/phosphatase"/>
</dbReference>
<feature type="domain" description="Endonuclease/exonuclease/phosphatase" evidence="2">
    <location>
        <begin position="30"/>
        <end position="127"/>
    </location>
</feature>